<dbReference type="PANTHER" id="PTHR33116">
    <property type="entry name" value="REVERSE TRANSCRIPTASE ZINC-BINDING DOMAIN-CONTAINING PROTEIN-RELATED-RELATED"/>
    <property type="match status" value="1"/>
</dbReference>
<accession>A0AAV3RGU8</accession>
<evidence type="ECO:0000313" key="2">
    <source>
        <dbReference type="Proteomes" id="UP001454036"/>
    </source>
</evidence>
<dbReference type="Proteomes" id="UP001454036">
    <property type="component" value="Unassembled WGS sequence"/>
</dbReference>
<gene>
    <name evidence="1" type="ORF">LIER_28781</name>
</gene>
<evidence type="ECO:0000313" key="1">
    <source>
        <dbReference type="EMBL" id="GAA0175649.1"/>
    </source>
</evidence>
<reference evidence="1 2" key="1">
    <citation type="submission" date="2024-01" db="EMBL/GenBank/DDBJ databases">
        <title>The complete chloroplast genome sequence of Lithospermum erythrorhizon: insights into the phylogenetic relationship among Boraginaceae species and the maternal lineages of purple gromwells.</title>
        <authorList>
            <person name="Okada T."/>
            <person name="Watanabe K."/>
        </authorList>
    </citation>
    <scope>NUCLEOTIDE SEQUENCE [LARGE SCALE GENOMIC DNA]</scope>
</reference>
<dbReference type="EMBL" id="BAABME010009698">
    <property type="protein sequence ID" value="GAA0175649.1"/>
    <property type="molecule type" value="Genomic_DNA"/>
</dbReference>
<name>A0AAV3RGU8_LITER</name>
<dbReference type="PANTHER" id="PTHR33116:SF80">
    <property type="entry name" value="REVERSE TRANSCRIPTASE ZINC-BINDING DOMAIN-CONTAINING PROTEIN"/>
    <property type="match status" value="1"/>
</dbReference>
<comment type="caution">
    <text evidence="1">The sequence shown here is derived from an EMBL/GenBank/DDBJ whole genome shotgun (WGS) entry which is preliminary data.</text>
</comment>
<sequence>MNINGLTFVDDFIIFCNGSRDSVKETCNFLKHYEKVSGQSISREKTCFIVGKGASQTKVNMIARITRFTKGKLSLTYLGINVFKGAKSIFLFEDMISKIKEKVNDWSGKNLSYGGRLILVQTVLTSLPFLPHIMC</sequence>
<keyword evidence="2" id="KW-1185">Reference proteome</keyword>
<organism evidence="1 2">
    <name type="scientific">Lithospermum erythrorhizon</name>
    <name type="common">Purple gromwell</name>
    <name type="synonym">Lithospermum officinale var. erythrorhizon</name>
    <dbReference type="NCBI Taxonomy" id="34254"/>
    <lineage>
        <taxon>Eukaryota</taxon>
        <taxon>Viridiplantae</taxon>
        <taxon>Streptophyta</taxon>
        <taxon>Embryophyta</taxon>
        <taxon>Tracheophyta</taxon>
        <taxon>Spermatophyta</taxon>
        <taxon>Magnoliopsida</taxon>
        <taxon>eudicotyledons</taxon>
        <taxon>Gunneridae</taxon>
        <taxon>Pentapetalae</taxon>
        <taxon>asterids</taxon>
        <taxon>lamiids</taxon>
        <taxon>Boraginales</taxon>
        <taxon>Boraginaceae</taxon>
        <taxon>Boraginoideae</taxon>
        <taxon>Lithospermeae</taxon>
        <taxon>Lithospermum</taxon>
    </lineage>
</organism>
<protein>
    <recommendedName>
        <fullName evidence="3">Reverse transcriptase domain-containing protein</fullName>
    </recommendedName>
</protein>
<proteinExistence type="predicted"/>
<dbReference type="AlphaFoldDB" id="A0AAV3RGU8"/>
<evidence type="ECO:0008006" key="3">
    <source>
        <dbReference type="Google" id="ProtNLM"/>
    </source>
</evidence>